<keyword evidence="3 7" id="KW-0645">Protease</keyword>
<keyword evidence="11" id="KW-1185">Reference proteome</keyword>
<protein>
    <recommendedName>
        <fullName evidence="7">Ubiquitin carboxyl-terminal hydrolase</fullName>
        <ecNumber evidence="7">3.4.19.12</ecNumber>
    </recommendedName>
</protein>
<evidence type="ECO:0000313" key="11">
    <source>
        <dbReference type="Proteomes" id="UP000228934"/>
    </source>
</evidence>
<dbReference type="PANTHER" id="PTHR18063">
    <property type="entry name" value="NF-E2 INDUCIBLE PROTEIN"/>
    <property type="match status" value="1"/>
</dbReference>
<dbReference type="Proteomes" id="UP000228934">
    <property type="component" value="Unassembled WGS sequence"/>
</dbReference>
<dbReference type="GO" id="GO:0071944">
    <property type="term" value="C:cell periphery"/>
    <property type="evidence" value="ECO:0007669"/>
    <property type="project" value="TreeGrafter"/>
</dbReference>
<evidence type="ECO:0000256" key="1">
    <source>
        <dbReference type="ARBA" id="ARBA00000707"/>
    </source>
</evidence>
<organism evidence="10 11">
    <name type="scientific">Aquarana catesbeiana</name>
    <name type="common">American bullfrog</name>
    <name type="synonym">Rana catesbeiana</name>
    <dbReference type="NCBI Taxonomy" id="8400"/>
    <lineage>
        <taxon>Eukaryota</taxon>
        <taxon>Metazoa</taxon>
        <taxon>Chordata</taxon>
        <taxon>Craniata</taxon>
        <taxon>Vertebrata</taxon>
        <taxon>Euteleostomi</taxon>
        <taxon>Amphibia</taxon>
        <taxon>Batrachia</taxon>
        <taxon>Anura</taxon>
        <taxon>Neobatrachia</taxon>
        <taxon>Ranoidea</taxon>
        <taxon>Ranidae</taxon>
        <taxon>Aquarana</taxon>
    </lineage>
</organism>
<evidence type="ECO:0000259" key="9">
    <source>
        <dbReference type="Pfam" id="PF04424"/>
    </source>
</evidence>
<feature type="domain" description="MINDY deubiquitinase" evidence="9">
    <location>
        <begin position="175"/>
        <end position="231"/>
    </location>
</feature>
<evidence type="ECO:0000256" key="6">
    <source>
        <dbReference type="ARBA" id="ARBA00022807"/>
    </source>
</evidence>
<dbReference type="GO" id="GO:0005829">
    <property type="term" value="C:cytosol"/>
    <property type="evidence" value="ECO:0007669"/>
    <property type="project" value="TreeGrafter"/>
</dbReference>
<feature type="compositionally biased region" description="Low complexity" evidence="8">
    <location>
        <begin position="71"/>
        <end position="80"/>
    </location>
</feature>
<comment type="similarity">
    <text evidence="2 7">Belongs to the MINDY deubiquitinase family. FAM63 subfamily.</text>
</comment>
<dbReference type="GO" id="GO:0004843">
    <property type="term" value="F:cysteine-type deubiquitinase activity"/>
    <property type="evidence" value="ECO:0007669"/>
    <property type="project" value="UniProtKB-UniRule"/>
</dbReference>
<proteinExistence type="inferred from homology"/>
<evidence type="ECO:0000256" key="7">
    <source>
        <dbReference type="RuleBase" id="RU367139"/>
    </source>
</evidence>
<evidence type="ECO:0000256" key="2">
    <source>
        <dbReference type="ARBA" id="ARBA00006616"/>
    </source>
</evidence>
<feature type="region of interest" description="Disordered" evidence="8">
    <location>
        <begin position="1"/>
        <end position="146"/>
    </location>
</feature>
<evidence type="ECO:0000313" key="10">
    <source>
        <dbReference type="EMBL" id="PIO13867.1"/>
    </source>
</evidence>
<dbReference type="PANTHER" id="PTHR18063:SF7">
    <property type="entry name" value="UBIQUITIN CARBOXYL-TERMINAL HYDROLASE MINDY-1"/>
    <property type="match status" value="1"/>
</dbReference>
<dbReference type="AlphaFoldDB" id="A0A2G9QE48"/>
<name>A0A2G9QE48_AQUCT</name>
<gene>
    <name evidence="10" type="ORF">AB205_0175200</name>
</gene>
<evidence type="ECO:0000256" key="8">
    <source>
        <dbReference type="SAM" id="MobiDB-lite"/>
    </source>
</evidence>
<feature type="non-terminal residue" evidence="10">
    <location>
        <position position="232"/>
    </location>
</feature>
<dbReference type="Pfam" id="PF04424">
    <property type="entry name" value="MINDY_DUB"/>
    <property type="match status" value="1"/>
</dbReference>
<dbReference type="EC" id="3.4.19.12" evidence="7"/>
<comment type="catalytic activity">
    <reaction evidence="1 7">
        <text>Thiol-dependent hydrolysis of ester, thioester, amide, peptide and isopeptide bonds formed by the C-terminal Gly of ubiquitin (a 76-residue protein attached to proteins as an intracellular targeting signal).</text>
        <dbReference type="EC" id="3.4.19.12"/>
    </reaction>
</comment>
<dbReference type="GO" id="GO:0006508">
    <property type="term" value="P:proteolysis"/>
    <property type="evidence" value="ECO:0007669"/>
    <property type="project" value="UniProtKB-KW"/>
</dbReference>
<accession>A0A2G9QE48</accession>
<dbReference type="OrthoDB" id="10261212at2759"/>
<sequence length="232" mass="25097">MEPTTAAEKMDVAEEKAAPEQQESCDVLEKKSPEVLEEPQISESDSESRRLDSDTTTTERSQETSDAGEVSISSEDNGSSSSGGGGKLQEPQSSLEVEDSPSQTTADSSKVNLLSTSVESEQPEASRSPEEQAKMENPSLQNLLSSSVSVSPCEEAMEGAVAKSPGNEGAAEADYYFVKWINWKGERTPIITQSENGPCPLLAIMNILFLRWKVKLPPQKEVVTSEELMAHL</sequence>
<dbReference type="GO" id="GO:1990380">
    <property type="term" value="F:K48-linked deubiquitinase activity"/>
    <property type="evidence" value="ECO:0007669"/>
    <property type="project" value="UniProtKB-UniRule"/>
</dbReference>
<dbReference type="GO" id="GO:0140934">
    <property type="term" value="F:histone deubiquitinase activity"/>
    <property type="evidence" value="ECO:0007669"/>
    <property type="project" value="UniProtKB-UniRule"/>
</dbReference>
<dbReference type="InterPro" id="IPR007518">
    <property type="entry name" value="MINDY"/>
</dbReference>
<feature type="compositionally biased region" description="Polar residues" evidence="8">
    <location>
        <begin position="90"/>
        <end position="125"/>
    </location>
</feature>
<dbReference type="InterPro" id="IPR033979">
    <property type="entry name" value="MINDY_domain"/>
</dbReference>
<evidence type="ECO:0000256" key="5">
    <source>
        <dbReference type="ARBA" id="ARBA00022801"/>
    </source>
</evidence>
<comment type="function">
    <text evidence="7">Hydrolase that can specifically remove 'Lys-48'-linked conjugated ubiquitin from proteins. Has exodeubiquitinase activity and has a preference for long polyubiquitin chains. May play a regulatory role at the level of protein turnover.</text>
</comment>
<feature type="compositionally biased region" description="Low complexity" evidence="8">
    <location>
        <begin position="137"/>
        <end position="146"/>
    </location>
</feature>
<dbReference type="EMBL" id="KZ008747">
    <property type="protein sequence ID" value="PIO13867.1"/>
    <property type="molecule type" value="Genomic_DNA"/>
</dbReference>
<dbReference type="GO" id="GO:0016807">
    <property type="term" value="F:cysteine-type carboxypeptidase activity"/>
    <property type="evidence" value="ECO:0007669"/>
    <property type="project" value="TreeGrafter"/>
</dbReference>
<dbReference type="GO" id="GO:0071108">
    <property type="term" value="P:protein K48-linked deubiquitination"/>
    <property type="evidence" value="ECO:0007669"/>
    <property type="project" value="TreeGrafter"/>
</dbReference>
<keyword evidence="5 7" id="KW-0378">Hydrolase</keyword>
<feature type="compositionally biased region" description="Basic and acidic residues" evidence="8">
    <location>
        <begin position="8"/>
        <end position="18"/>
    </location>
</feature>
<reference evidence="11" key="1">
    <citation type="journal article" date="2017" name="Nat. Commun.">
        <title>The North American bullfrog draft genome provides insight into hormonal regulation of long noncoding RNA.</title>
        <authorList>
            <person name="Hammond S.A."/>
            <person name="Warren R.L."/>
            <person name="Vandervalk B.P."/>
            <person name="Kucuk E."/>
            <person name="Khan H."/>
            <person name="Gibb E.A."/>
            <person name="Pandoh P."/>
            <person name="Kirk H."/>
            <person name="Zhao Y."/>
            <person name="Jones M."/>
            <person name="Mungall A.J."/>
            <person name="Coope R."/>
            <person name="Pleasance S."/>
            <person name="Moore R.A."/>
            <person name="Holt R.A."/>
            <person name="Round J.M."/>
            <person name="Ohora S."/>
            <person name="Walle B.V."/>
            <person name="Veldhoen N."/>
            <person name="Helbing C.C."/>
            <person name="Birol I."/>
        </authorList>
    </citation>
    <scope>NUCLEOTIDE SEQUENCE [LARGE SCALE GENOMIC DNA]</scope>
</reference>
<dbReference type="GO" id="GO:0036435">
    <property type="term" value="F:K48-linked polyubiquitin modification-dependent protein binding"/>
    <property type="evidence" value="ECO:0007669"/>
    <property type="project" value="UniProtKB-UniRule"/>
</dbReference>
<keyword evidence="4 7" id="KW-0833">Ubl conjugation pathway</keyword>
<evidence type="ECO:0000256" key="4">
    <source>
        <dbReference type="ARBA" id="ARBA00022786"/>
    </source>
</evidence>
<keyword evidence="6 7" id="KW-0788">Thiol protease</keyword>
<evidence type="ECO:0000256" key="3">
    <source>
        <dbReference type="ARBA" id="ARBA00022670"/>
    </source>
</evidence>